<reference evidence="3 6" key="1">
    <citation type="submission" date="2016-11" db="EMBL/GenBank/DDBJ databases">
        <title>Whole genomes of Flavobacteriaceae.</title>
        <authorList>
            <person name="Stine C."/>
            <person name="Li C."/>
            <person name="Tadesse D."/>
        </authorList>
    </citation>
    <scope>NUCLEOTIDE SEQUENCE [LARGE SCALE GENOMIC DNA]</scope>
    <source>
        <strain evidence="3 6">ATCC 19366</strain>
    </source>
</reference>
<dbReference type="Gene3D" id="3.40.50.720">
    <property type="entry name" value="NAD(P)-binding Rossmann-like Domain"/>
    <property type="match status" value="1"/>
</dbReference>
<dbReference type="PANTHER" id="PTHR24321">
    <property type="entry name" value="DEHYDROGENASES, SHORT CHAIN"/>
    <property type="match status" value="1"/>
</dbReference>
<comment type="caution">
    <text evidence="3">The sequence shown here is derived from an EMBL/GenBank/DDBJ whole genome shotgun (WGS) entry which is preliminary data.</text>
</comment>
<gene>
    <name evidence="3" type="ORF">B0A72_02860</name>
    <name evidence="4" type="ORF">SAMN05444387_3277</name>
</gene>
<dbReference type="NCBIfam" id="NF005559">
    <property type="entry name" value="PRK07231.1"/>
    <property type="match status" value="1"/>
</dbReference>
<evidence type="ECO:0000313" key="4">
    <source>
        <dbReference type="EMBL" id="SHM81637.1"/>
    </source>
</evidence>
<dbReference type="FunFam" id="3.40.50.720:FF:000084">
    <property type="entry name" value="Short-chain dehydrogenase reductase"/>
    <property type="match status" value="1"/>
</dbReference>
<evidence type="ECO:0000313" key="3">
    <source>
        <dbReference type="EMBL" id="OXB07823.1"/>
    </source>
</evidence>
<organism evidence="3 6">
    <name type="scientific">Flavobacterium pectinovorum</name>
    <dbReference type="NCBI Taxonomy" id="29533"/>
    <lineage>
        <taxon>Bacteria</taxon>
        <taxon>Pseudomonadati</taxon>
        <taxon>Bacteroidota</taxon>
        <taxon>Flavobacteriia</taxon>
        <taxon>Flavobacteriales</taxon>
        <taxon>Flavobacteriaceae</taxon>
        <taxon>Flavobacterium</taxon>
    </lineage>
</organism>
<dbReference type="PRINTS" id="PR00080">
    <property type="entry name" value="SDRFAMILY"/>
</dbReference>
<dbReference type="Pfam" id="PF13561">
    <property type="entry name" value="adh_short_C2"/>
    <property type="match status" value="1"/>
</dbReference>
<dbReference type="InterPro" id="IPR002347">
    <property type="entry name" value="SDR_fam"/>
</dbReference>
<dbReference type="CDD" id="cd05233">
    <property type="entry name" value="SDR_c"/>
    <property type="match status" value="1"/>
</dbReference>
<dbReference type="EMBL" id="FRBX01000004">
    <property type="protein sequence ID" value="SHM81637.1"/>
    <property type="molecule type" value="Genomic_DNA"/>
</dbReference>
<evidence type="ECO:0000256" key="2">
    <source>
        <dbReference type="ARBA" id="ARBA00023002"/>
    </source>
</evidence>
<name>A0AB36P673_9FLAO</name>
<accession>A0AB36P673</accession>
<dbReference type="Proteomes" id="UP000184216">
    <property type="component" value="Unassembled WGS sequence"/>
</dbReference>
<dbReference type="PRINTS" id="PR00081">
    <property type="entry name" value="GDHRDH"/>
</dbReference>
<keyword evidence="5" id="KW-1185">Reference proteome</keyword>
<reference evidence="4 5" key="2">
    <citation type="submission" date="2016-11" db="EMBL/GenBank/DDBJ databases">
        <authorList>
            <person name="Varghese N."/>
            <person name="Submissions S."/>
        </authorList>
    </citation>
    <scope>NUCLEOTIDE SEQUENCE [LARGE SCALE GENOMIC DNA]</scope>
    <source>
        <strain evidence="4 5">DSM 6368</strain>
    </source>
</reference>
<keyword evidence="2" id="KW-0560">Oxidoreductase</keyword>
<dbReference type="InterPro" id="IPR036291">
    <property type="entry name" value="NAD(P)-bd_dom_sf"/>
</dbReference>
<evidence type="ECO:0000313" key="5">
    <source>
        <dbReference type="Proteomes" id="UP000184216"/>
    </source>
</evidence>
<dbReference type="AlphaFoldDB" id="A0AB36P673"/>
<comment type="similarity">
    <text evidence="1">Belongs to the short-chain dehydrogenases/reductases (SDR) family.</text>
</comment>
<dbReference type="GO" id="GO:0016491">
    <property type="term" value="F:oxidoreductase activity"/>
    <property type="evidence" value="ECO:0007669"/>
    <property type="project" value="UniProtKB-KW"/>
</dbReference>
<dbReference type="Proteomes" id="UP000198431">
    <property type="component" value="Unassembled WGS sequence"/>
</dbReference>
<evidence type="ECO:0000256" key="1">
    <source>
        <dbReference type="ARBA" id="ARBA00006484"/>
    </source>
</evidence>
<protein>
    <submittedName>
        <fullName evidence="4">NAD(P)-dependent dehydrogenase, short-chain alcohol dehydrogenase family</fullName>
    </submittedName>
    <submittedName>
        <fullName evidence="3">Oxidoreductase</fullName>
    </submittedName>
</protein>
<evidence type="ECO:0000313" key="6">
    <source>
        <dbReference type="Proteomes" id="UP000198431"/>
    </source>
</evidence>
<dbReference type="EMBL" id="MUHB01000003">
    <property type="protein sequence ID" value="OXB07823.1"/>
    <property type="molecule type" value="Genomic_DNA"/>
</dbReference>
<proteinExistence type="inferred from homology"/>
<dbReference type="RefSeq" id="WP_073396388.1">
    <property type="nucleotide sequence ID" value="NZ_FRBX01000004.1"/>
</dbReference>
<dbReference type="SUPFAM" id="SSF51735">
    <property type="entry name" value="NAD(P)-binding Rossmann-fold domains"/>
    <property type="match status" value="1"/>
</dbReference>
<dbReference type="PANTHER" id="PTHR24321:SF8">
    <property type="entry name" value="ESTRADIOL 17-BETA-DEHYDROGENASE 8-RELATED"/>
    <property type="match status" value="1"/>
</dbReference>
<sequence>MVKYNFSGQAALVTGAGSGMGLTTAKAFAEAGASVAMADINDGAKRAAEELSAAGHNVIAINCDVADEDQVRAMIEQTVSTFGRLDFAFNNAGVMQTNKFTSEMSSEEWDRVQSVNLRGVWLCLKYELKHMEQQGSGSVVNCSSVGGFVTTAGLGGYISSKHGVIGLTKTAAVEYAPKGIRVNAVCPGTIRTSMVESMLNSEGFSMEEFVRLIPLGRLGRPEEISNAVLWLCSSDASYMIGHALPIDGGLLVI</sequence>